<sequence>MYCLLASTSNHTVYSHERLNSIWRTSRDNISRPIAVDRDKRVLGHMRIYASGGRQLSISSTLFCTPSVATHQRNLHGIAEVRRHTLFGTCKSDVLGRRSAVLRDLLERSLLSQDDIGRSSAQETTDGYPVVHISDTADDFLVFLHFVYNGWEFLKGVKTPSWSIVRAMLVLGDKYDVSVFRDQGLEYLRLAYPRVVANWGRGMGISFSSQEDHLSVANITRTLGIPELHAAALYHCCSLPTAVLVNGPADKRNTPLSPEDLCRCLAAREKILVAWFTLHSDIFRTDYDFKQGCSSPNTCEGVYDELECSASRNGCVRLQLPATYDILRPDILDTVLEEVRDSDLCPSCLEVYSGKLYRSRQRHLNKLTEWFGLSSSEPYESCREDYYCDPSDSD</sequence>
<comment type="caution">
    <text evidence="1">The sequence shown here is derived from an EMBL/GenBank/DDBJ whole genome shotgun (WGS) entry which is preliminary data.</text>
</comment>
<proteinExistence type="predicted"/>
<organism evidence="1 2">
    <name type="scientific">Phlebia brevispora</name>
    <dbReference type="NCBI Taxonomy" id="194682"/>
    <lineage>
        <taxon>Eukaryota</taxon>
        <taxon>Fungi</taxon>
        <taxon>Dikarya</taxon>
        <taxon>Basidiomycota</taxon>
        <taxon>Agaricomycotina</taxon>
        <taxon>Agaricomycetes</taxon>
        <taxon>Polyporales</taxon>
        <taxon>Meruliaceae</taxon>
        <taxon>Phlebia</taxon>
    </lineage>
</organism>
<dbReference type="EMBL" id="JANHOG010000521">
    <property type="protein sequence ID" value="KAJ3553584.1"/>
    <property type="molecule type" value="Genomic_DNA"/>
</dbReference>
<evidence type="ECO:0000313" key="2">
    <source>
        <dbReference type="Proteomes" id="UP001148662"/>
    </source>
</evidence>
<reference evidence="1" key="1">
    <citation type="submission" date="2022-07" db="EMBL/GenBank/DDBJ databases">
        <title>Genome Sequence of Phlebia brevispora.</title>
        <authorList>
            <person name="Buettner E."/>
        </authorList>
    </citation>
    <scope>NUCLEOTIDE SEQUENCE</scope>
    <source>
        <strain evidence="1">MPL23</strain>
    </source>
</reference>
<evidence type="ECO:0000313" key="1">
    <source>
        <dbReference type="EMBL" id="KAJ3553584.1"/>
    </source>
</evidence>
<dbReference type="Proteomes" id="UP001148662">
    <property type="component" value="Unassembled WGS sequence"/>
</dbReference>
<name>A0ACC1T5I5_9APHY</name>
<accession>A0ACC1T5I5</accession>
<protein>
    <submittedName>
        <fullName evidence="1">Uncharacterized protein</fullName>
    </submittedName>
</protein>
<gene>
    <name evidence="1" type="ORF">NM688_g3531</name>
</gene>
<keyword evidence="2" id="KW-1185">Reference proteome</keyword>